<feature type="domain" description="Tripartite ATP-independent periplasmic transporters DctQ component" evidence="10">
    <location>
        <begin position="26"/>
        <end position="152"/>
    </location>
</feature>
<comment type="function">
    <text evidence="9">Part of the tripartite ATP-independent periplasmic (TRAP) transport system.</text>
</comment>
<dbReference type="InterPro" id="IPR007387">
    <property type="entry name" value="TRAP_DctQ"/>
</dbReference>
<evidence type="ECO:0000256" key="5">
    <source>
        <dbReference type="ARBA" id="ARBA00022692"/>
    </source>
</evidence>
<name>A0A845LW61_9RHOB</name>
<dbReference type="GO" id="GO:0005886">
    <property type="term" value="C:plasma membrane"/>
    <property type="evidence" value="ECO:0007669"/>
    <property type="project" value="UniProtKB-SubCell"/>
</dbReference>
<keyword evidence="2 9" id="KW-0813">Transport</keyword>
<dbReference type="PANTHER" id="PTHR35011:SF10">
    <property type="entry name" value="TRAP TRANSPORTER SMALL PERMEASE PROTEIN"/>
    <property type="match status" value="1"/>
</dbReference>
<feature type="transmembrane region" description="Helical" evidence="9">
    <location>
        <begin position="52"/>
        <end position="69"/>
    </location>
</feature>
<dbReference type="RefSeq" id="WP_161350149.1">
    <property type="nucleotide sequence ID" value="NZ_WTUX01000006.1"/>
</dbReference>
<keyword evidence="7 9" id="KW-0472">Membrane</keyword>
<dbReference type="Proteomes" id="UP000467322">
    <property type="component" value="Unassembled WGS sequence"/>
</dbReference>
<keyword evidence="5 9" id="KW-0812">Transmembrane</keyword>
<evidence type="ECO:0000256" key="7">
    <source>
        <dbReference type="ARBA" id="ARBA00023136"/>
    </source>
</evidence>
<dbReference type="PANTHER" id="PTHR35011">
    <property type="entry name" value="2,3-DIKETO-L-GULONATE TRAP TRANSPORTER SMALL PERMEASE PROTEIN YIAM"/>
    <property type="match status" value="1"/>
</dbReference>
<reference evidence="11 12" key="1">
    <citation type="submission" date="2019-12" db="EMBL/GenBank/DDBJ databases">
        <title>Maritimibacter sp. nov. sp. isolated from sea sand.</title>
        <authorList>
            <person name="Kim J."/>
            <person name="Jeong S.E."/>
            <person name="Jung H.S."/>
            <person name="Jeon C.O."/>
        </authorList>
    </citation>
    <scope>NUCLEOTIDE SEQUENCE [LARGE SCALE GENOMIC DNA]</scope>
    <source>
        <strain evidence="11 12">DP07</strain>
    </source>
</reference>
<evidence type="ECO:0000313" key="11">
    <source>
        <dbReference type="EMBL" id="MZR12035.1"/>
    </source>
</evidence>
<feature type="transmembrane region" description="Helical" evidence="9">
    <location>
        <begin position="137"/>
        <end position="158"/>
    </location>
</feature>
<evidence type="ECO:0000256" key="2">
    <source>
        <dbReference type="ARBA" id="ARBA00022448"/>
    </source>
</evidence>
<evidence type="ECO:0000256" key="3">
    <source>
        <dbReference type="ARBA" id="ARBA00022475"/>
    </source>
</evidence>
<dbReference type="Pfam" id="PF04290">
    <property type="entry name" value="DctQ"/>
    <property type="match status" value="1"/>
</dbReference>
<evidence type="ECO:0000259" key="10">
    <source>
        <dbReference type="Pfam" id="PF04290"/>
    </source>
</evidence>
<gene>
    <name evidence="11" type="ORF">GQE99_03255</name>
</gene>
<comment type="similarity">
    <text evidence="8 9">Belongs to the TRAP transporter small permease family.</text>
</comment>
<feature type="transmembrane region" description="Helical" evidence="9">
    <location>
        <begin position="90"/>
        <end position="108"/>
    </location>
</feature>
<protein>
    <recommendedName>
        <fullName evidence="9">TRAP transporter small permease protein</fullName>
    </recommendedName>
</protein>
<comment type="caution">
    <text evidence="11">The sequence shown here is derived from an EMBL/GenBank/DDBJ whole genome shotgun (WGS) entry which is preliminary data.</text>
</comment>
<accession>A0A845LW61</accession>
<dbReference type="GO" id="GO:0022857">
    <property type="term" value="F:transmembrane transporter activity"/>
    <property type="evidence" value="ECO:0007669"/>
    <property type="project" value="UniProtKB-UniRule"/>
</dbReference>
<evidence type="ECO:0000256" key="1">
    <source>
        <dbReference type="ARBA" id="ARBA00004429"/>
    </source>
</evidence>
<dbReference type="EMBL" id="WTUX01000006">
    <property type="protein sequence ID" value="MZR12035.1"/>
    <property type="molecule type" value="Genomic_DNA"/>
</dbReference>
<keyword evidence="3" id="KW-1003">Cell membrane</keyword>
<evidence type="ECO:0000313" key="12">
    <source>
        <dbReference type="Proteomes" id="UP000467322"/>
    </source>
</evidence>
<proteinExistence type="inferred from homology"/>
<evidence type="ECO:0000256" key="8">
    <source>
        <dbReference type="ARBA" id="ARBA00038436"/>
    </source>
</evidence>
<comment type="subunit">
    <text evidence="9">The complex comprises the extracytoplasmic solute receptor protein and the two transmembrane proteins.</text>
</comment>
<evidence type="ECO:0000256" key="6">
    <source>
        <dbReference type="ARBA" id="ARBA00022989"/>
    </source>
</evidence>
<dbReference type="InterPro" id="IPR055348">
    <property type="entry name" value="DctQ"/>
</dbReference>
<evidence type="ECO:0000256" key="4">
    <source>
        <dbReference type="ARBA" id="ARBA00022519"/>
    </source>
</evidence>
<dbReference type="AlphaFoldDB" id="A0A845LW61"/>
<dbReference type="GO" id="GO:0015740">
    <property type="term" value="P:C4-dicarboxylate transport"/>
    <property type="evidence" value="ECO:0007669"/>
    <property type="project" value="TreeGrafter"/>
</dbReference>
<feature type="transmembrane region" description="Helical" evidence="9">
    <location>
        <begin position="12"/>
        <end position="32"/>
    </location>
</feature>
<organism evidence="11 12">
    <name type="scientific">Maritimibacter harenae</name>
    <dbReference type="NCBI Taxonomy" id="2606218"/>
    <lineage>
        <taxon>Bacteria</taxon>
        <taxon>Pseudomonadati</taxon>
        <taxon>Pseudomonadota</taxon>
        <taxon>Alphaproteobacteria</taxon>
        <taxon>Rhodobacterales</taxon>
        <taxon>Roseobacteraceae</taxon>
        <taxon>Maritimibacter</taxon>
    </lineage>
</organism>
<evidence type="ECO:0000256" key="9">
    <source>
        <dbReference type="RuleBase" id="RU369079"/>
    </source>
</evidence>
<sequence>MGKLIVLARRIARIMAYIGAIAVVAMMLHITLDVALRNLFRISMNTVPEIVARYYMTALAFLPLGWLELRRQMISVELIDFALSDRMRRFSDAAVMVVAAAVYSFLAWTNWDKALSETRVGTLVEIATYKMPVWHSFYFAPVGFTLAALITALLAIGYMSPKIAAELDEAEQ</sequence>
<keyword evidence="12" id="KW-1185">Reference proteome</keyword>
<keyword evidence="6 9" id="KW-1133">Transmembrane helix</keyword>
<keyword evidence="4 9" id="KW-0997">Cell inner membrane</keyword>
<comment type="subcellular location">
    <subcellularLocation>
        <location evidence="1 9">Cell inner membrane</location>
        <topology evidence="1 9">Multi-pass membrane protein</topology>
    </subcellularLocation>
</comment>